<name>A0A7X1AWI4_9BACT</name>
<evidence type="ECO:0008006" key="4">
    <source>
        <dbReference type="Google" id="ProtNLM"/>
    </source>
</evidence>
<evidence type="ECO:0000256" key="1">
    <source>
        <dbReference type="SAM" id="MobiDB-lite"/>
    </source>
</evidence>
<gene>
    <name evidence="2" type="ORF">H5P30_05360</name>
</gene>
<accession>A0A7X1AWI4</accession>
<organism evidence="2 3">
    <name type="scientific">Puniceicoccus vermicola</name>
    <dbReference type="NCBI Taxonomy" id="388746"/>
    <lineage>
        <taxon>Bacteria</taxon>
        <taxon>Pseudomonadati</taxon>
        <taxon>Verrucomicrobiota</taxon>
        <taxon>Opitutia</taxon>
        <taxon>Puniceicoccales</taxon>
        <taxon>Puniceicoccaceae</taxon>
        <taxon>Puniceicoccus</taxon>
    </lineage>
</organism>
<protein>
    <recommendedName>
        <fullName evidence="4">Glycosyltransferase family 4 protein</fullName>
    </recommendedName>
</protein>
<dbReference type="Proteomes" id="UP000525652">
    <property type="component" value="Unassembled WGS sequence"/>
</dbReference>
<evidence type="ECO:0000313" key="3">
    <source>
        <dbReference type="Proteomes" id="UP000525652"/>
    </source>
</evidence>
<reference evidence="2 3" key="1">
    <citation type="submission" date="2020-07" db="EMBL/GenBank/DDBJ databases">
        <authorList>
            <person name="Feng X."/>
        </authorList>
    </citation>
    <scope>NUCLEOTIDE SEQUENCE [LARGE SCALE GENOMIC DNA]</scope>
    <source>
        <strain evidence="2 3">JCM14086</strain>
    </source>
</reference>
<dbReference type="RefSeq" id="WP_185691925.1">
    <property type="nucleotide sequence ID" value="NZ_JACHVA010000047.1"/>
</dbReference>
<dbReference type="EMBL" id="JACHVA010000047">
    <property type="protein sequence ID" value="MBC2601199.1"/>
    <property type="molecule type" value="Genomic_DNA"/>
</dbReference>
<proteinExistence type="predicted"/>
<dbReference type="AlphaFoldDB" id="A0A7X1AWI4"/>
<evidence type="ECO:0000313" key="2">
    <source>
        <dbReference type="EMBL" id="MBC2601199.1"/>
    </source>
</evidence>
<dbReference type="SUPFAM" id="SSF53756">
    <property type="entry name" value="UDP-Glycosyltransferase/glycogen phosphorylase"/>
    <property type="match status" value="1"/>
</dbReference>
<keyword evidence="3" id="KW-1185">Reference proteome</keyword>
<comment type="caution">
    <text evidence="2">The sequence shown here is derived from an EMBL/GenBank/DDBJ whole genome shotgun (WGS) entry which is preliminary data.</text>
</comment>
<sequence>MKIEKQLPQARILIVFEFCESPQETMVPEVRDELEKRGARVAYLQGIFRQYRPGGLGWTRFLNYGWMALALPWRLLSVRPTQVLVRSTPPGIQIWVALWMKLFRRKGVLWLMDYHPEIEARGLENRGKFGRVVALWLRKIDRWSQGAYSKIVVPDAAMEEAVRANSSQAEIVVFPTWKTGAERRTPSKEQETTNRESRTSINERRTANEEQRTKILYCGNLGSGHDLEEFERWTALVATNIHLFTVGTGDAGQSRFRELADRSQNLAWTHWGALSDEELQRRSGEEGVDFGLVLMKEQWAGLMSPSKYATYLKLSLPILYFGPRHTNADRVCREFGGGCSFCGSDFSEEQFLQIFNQKEYARRMEGVRRAYSYFAAKNAAEFVRTVL</sequence>
<feature type="region of interest" description="Disordered" evidence="1">
    <location>
        <begin position="181"/>
        <end position="206"/>
    </location>
</feature>